<dbReference type="AlphaFoldDB" id="A0A433X2E3"/>
<dbReference type="EMBL" id="RZNJ01000008">
    <property type="protein sequence ID" value="RUT28258.1"/>
    <property type="molecule type" value="Genomic_DNA"/>
</dbReference>
<dbReference type="RefSeq" id="WP_127189783.1">
    <property type="nucleotide sequence ID" value="NZ_RZNJ01000008.1"/>
</dbReference>
<name>A0A433X2E3_9HYPH</name>
<feature type="transmembrane region" description="Helical" evidence="1">
    <location>
        <begin position="146"/>
        <end position="162"/>
    </location>
</feature>
<proteinExistence type="predicted"/>
<evidence type="ECO:0000256" key="1">
    <source>
        <dbReference type="SAM" id="Phobius"/>
    </source>
</evidence>
<reference evidence="3 4" key="1">
    <citation type="journal article" date="2016" name="Int. J. Syst. Evol. Microbiol.">
        <title>Arsenicitalea aurantiaca gen. nov., sp. nov., a new member of the family Hyphomicrobiaceae, isolated from high-arsenic sediment.</title>
        <authorList>
            <person name="Mu Y."/>
            <person name="Zhou L."/>
            <person name="Zeng X.C."/>
            <person name="Liu L."/>
            <person name="Pan Y."/>
            <person name="Chen X."/>
            <person name="Wang J."/>
            <person name="Li S."/>
            <person name="Li W.J."/>
            <person name="Wang Y."/>
        </authorList>
    </citation>
    <scope>NUCLEOTIDE SEQUENCE [LARGE SCALE GENOMIC DNA]</scope>
    <source>
        <strain evidence="3 4">42-50</strain>
    </source>
</reference>
<feature type="transmembrane region" description="Helical" evidence="1">
    <location>
        <begin position="80"/>
        <end position="110"/>
    </location>
</feature>
<organism evidence="3 4">
    <name type="scientific">Arsenicitalea aurantiaca</name>
    <dbReference type="NCBI Taxonomy" id="1783274"/>
    <lineage>
        <taxon>Bacteria</taxon>
        <taxon>Pseudomonadati</taxon>
        <taxon>Pseudomonadota</taxon>
        <taxon>Alphaproteobacteria</taxon>
        <taxon>Hyphomicrobiales</taxon>
        <taxon>Devosiaceae</taxon>
        <taxon>Arsenicitalea</taxon>
    </lineage>
</organism>
<comment type="caution">
    <text evidence="3">The sequence shown here is derived from an EMBL/GenBank/DDBJ whole genome shotgun (WGS) entry which is preliminary data.</text>
</comment>
<dbReference type="Pfam" id="PF07331">
    <property type="entry name" value="TctB"/>
    <property type="match status" value="1"/>
</dbReference>
<evidence type="ECO:0000259" key="2">
    <source>
        <dbReference type="Pfam" id="PF07331"/>
    </source>
</evidence>
<evidence type="ECO:0000313" key="3">
    <source>
        <dbReference type="EMBL" id="RUT28258.1"/>
    </source>
</evidence>
<dbReference type="InterPro" id="IPR009936">
    <property type="entry name" value="DUF1468"/>
</dbReference>
<keyword evidence="1" id="KW-0812">Transmembrane</keyword>
<feature type="transmembrane region" description="Helical" evidence="1">
    <location>
        <begin position="6"/>
        <end position="25"/>
    </location>
</feature>
<dbReference type="Proteomes" id="UP000281547">
    <property type="component" value="Unassembled WGS sequence"/>
</dbReference>
<keyword evidence="4" id="KW-1185">Reference proteome</keyword>
<gene>
    <name evidence="3" type="ORF">EMQ25_16865</name>
</gene>
<accession>A0A433X2E3</accession>
<dbReference type="OrthoDB" id="6174504at2"/>
<evidence type="ECO:0000313" key="4">
    <source>
        <dbReference type="Proteomes" id="UP000281547"/>
    </source>
</evidence>
<feature type="domain" description="DUF1468" evidence="2">
    <location>
        <begin position="8"/>
        <end position="149"/>
    </location>
</feature>
<sequence>MKVSDLILGPVIALFGVLVMVAATLQPRPIFGSGYGGGFFPGFIGTGLLLAGLMLAWTGWRSRDTGPLLVMGAWARSPVHLANAATVIAALIVYILASGFLGFLITGAMVTFATLWQFTRQPVMSLAVTIVAVIVVKYIFQDLLLVPLPLGVLSPFAGILSWR</sequence>
<keyword evidence="1" id="KW-1133">Transmembrane helix</keyword>
<protein>
    <recommendedName>
        <fullName evidence="2">DUF1468 domain-containing protein</fullName>
    </recommendedName>
</protein>
<keyword evidence="1" id="KW-0472">Membrane</keyword>
<feature type="transmembrane region" description="Helical" evidence="1">
    <location>
        <begin position="122"/>
        <end position="140"/>
    </location>
</feature>
<feature type="transmembrane region" description="Helical" evidence="1">
    <location>
        <begin position="37"/>
        <end position="60"/>
    </location>
</feature>